<keyword evidence="4" id="KW-1185">Reference proteome</keyword>
<dbReference type="Proteomes" id="UP000597301">
    <property type="component" value="Unassembled WGS sequence"/>
</dbReference>
<feature type="signal peptide" evidence="2">
    <location>
        <begin position="1"/>
        <end position="24"/>
    </location>
</feature>
<evidence type="ECO:0000313" key="4">
    <source>
        <dbReference type="Proteomes" id="UP000597301"/>
    </source>
</evidence>
<name>A0ABQ1NFE5_9GAMM</name>
<feature type="region of interest" description="Disordered" evidence="1">
    <location>
        <begin position="80"/>
        <end position="99"/>
    </location>
</feature>
<dbReference type="EMBL" id="BMHM01000001">
    <property type="protein sequence ID" value="GGC75105.1"/>
    <property type="molecule type" value="Genomic_DNA"/>
</dbReference>
<evidence type="ECO:0000256" key="2">
    <source>
        <dbReference type="SAM" id="SignalP"/>
    </source>
</evidence>
<reference evidence="4" key="1">
    <citation type="journal article" date="2019" name="Int. J. Syst. Evol. Microbiol.">
        <title>The Global Catalogue of Microorganisms (GCM) 10K type strain sequencing project: providing services to taxonomists for standard genome sequencing and annotation.</title>
        <authorList>
            <consortium name="The Broad Institute Genomics Platform"/>
            <consortium name="The Broad Institute Genome Sequencing Center for Infectious Disease"/>
            <person name="Wu L."/>
            <person name="Ma J."/>
        </authorList>
    </citation>
    <scope>NUCLEOTIDE SEQUENCE [LARGE SCALE GENOMIC DNA]</scope>
    <source>
        <strain evidence="4">CGMCC 1.15122</strain>
    </source>
</reference>
<evidence type="ECO:0000313" key="3">
    <source>
        <dbReference type="EMBL" id="GGC75105.1"/>
    </source>
</evidence>
<comment type="caution">
    <text evidence="3">The sequence shown here is derived from an EMBL/GenBank/DDBJ whole genome shotgun (WGS) entry which is preliminary data.</text>
</comment>
<dbReference type="RefSeq" id="WP_188637578.1">
    <property type="nucleotide sequence ID" value="NZ_BMHM01000001.1"/>
</dbReference>
<sequence>MQPTPFKALAAAICTLALSAPLAAQEEVRINGEVVERFNDLLVVDEGDRRLLIRPEGSSGERFQIGDDIMVEGRLEGDTVTASSLRHPESESSANAPRQGRVIAPDVADLQRQLSERRFGEMVELKRRDDVYRITSINEEGYDVRSYFSPEGELIEWHIKRPGHDRPHRDDSLSGLDQSDVENSLSEQGYRNAILADFKGRHMEWLAENDAEEQVVLHVDYRGDVYREKRLPAWPAE</sequence>
<feature type="compositionally biased region" description="Polar residues" evidence="1">
    <location>
        <begin position="175"/>
        <end position="184"/>
    </location>
</feature>
<feature type="compositionally biased region" description="Basic and acidic residues" evidence="1">
    <location>
        <begin position="161"/>
        <end position="172"/>
    </location>
</feature>
<feature type="region of interest" description="Disordered" evidence="1">
    <location>
        <begin position="161"/>
        <end position="184"/>
    </location>
</feature>
<gene>
    <name evidence="3" type="ORF">GCM10011382_01100</name>
</gene>
<accession>A0ABQ1NFE5</accession>
<keyword evidence="2" id="KW-0732">Signal</keyword>
<feature type="chain" id="PRO_5045511807" evidence="2">
    <location>
        <begin position="25"/>
        <end position="237"/>
    </location>
</feature>
<protein>
    <submittedName>
        <fullName evidence="3">Uncharacterized protein</fullName>
    </submittedName>
</protein>
<evidence type="ECO:0000256" key="1">
    <source>
        <dbReference type="SAM" id="MobiDB-lite"/>
    </source>
</evidence>
<proteinExistence type="predicted"/>
<organism evidence="3 4">
    <name type="scientific">Vreelandella lutescens</name>
    <dbReference type="NCBI Taxonomy" id="1602943"/>
    <lineage>
        <taxon>Bacteria</taxon>
        <taxon>Pseudomonadati</taxon>
        <taxon>Pseudomonadota</taxon>
        <taxon>Gammaproteobacteria</taxon>
        <taxon>Oceanospirillales</taxon>
        <taxon>Halomonadaceae</taxon>
        <taxon>Vreelandella</taxon>
    </lineage>
</organism>